<dbReference type="Gene3D" id="1.10.1200.10">
    <property type="entry name" value="ACP-like"/>
    <property type="match status" value="1"/>
</dbReference>
<dbReference type="InterPro" id="IPR045851">
    <property type="entry name" value="AMP-bd_C_sf"/>
</dbReference>
<dbReference type="InterPro" id="IPR036736">
    <property type="entry name" value="ACP-like_sf"/>
</dbReference>
<evidence type="ECO:0000313" key="5">
    <source>
        <dbReference type="Proteomes" id="UP001388366"/>
    </source>
</evidence>
<evidence type="ECO:0000256" key="2">
    <source>
        <dbReference type="ARBA" id="ARBA00022553"/>
    </source>
</evidence>
<dbReference type="EMBL" id="JBBMQU010000008">
    <property type="protein sequence ID" value="MEM5550386.1"/>
    <property type="molecule type" value="Genomic_DNA"/>
</dbReference>
<dbReference type="PROSITE" id="PS50075">
    <property type="entry name" value="CARRIER"/>
    <property type="match status" value="1"/>
</dbReference>
<dbReference type="InterPro" id="IPR020806">
    <property type="entry name" value="PKS_PP-bd"/>
</dbReference>
<evidence type="ECO:0000313" key="4">
    <source>
        <dbReference type="EMBL" id="MEM5550386.1"/>
    </source>
</evidence>
<sequence length="1046" mass="113604">MIQEYIEAYPQGLSLGEQQKVYLNDAEDTRYHTVLYALPTGQDISALELKANEVIAGQVALGFAFNEVTGFRGVRQTPKEASPIKVTEHTIDAQQSIDLNSLGALVPAALNPQTGINLQLTVLIQGDKRYLLVRSNALCIDLPSTELLANIMISTEQLDEEALQYPDFLAWLGEMNDSEDAQEGKAYWQQYLAQLGHHQTGFTLPYHKAPEASQLTTQQSVSFNINSDLASQVEAIAEQLELESSAIYQGLWWLVLARISQSSGFVAGVGYDPRLLSEELEGALGVYQQTLPILVPKVKGQTLTQWLEQLNFTVSQHVEWAESYAVSENLPVISNSVHIQNNVLDAVHSLSAVSAEELNLVVSASDETLNVQLQFDSAAYSIEAANALLAQLQTLIAGLATNLDKPVANIALASEQEQAHHLALNAFEDVPVELVLTKLKHFATQTPQALALQGEEVQLSYQALDTLVEQCAVALVERGIKQGDFVALSLHRSWQQVVTLLAVMRAGAAYCPIDPVWPELRKAQILTAAAPQLVISNLDANDQLNIEQFLNEANAIEPAKLSQLPSISAEQAAYLLFTSGSTGMPKGVVIEHAQLAQYCYGSSKALNLDEKRFALTSTVAADIGNTCLFNAFYNGAALIVANEDQVLDGQAFGAFVQTNQIDCVKIVPSHLQALLESEPTQLPTKLILGGEASAPALLQKIHRISPDTTVYNHYGPTEATVGVSSHFYPALNSFADTVPKLSQVFAGTEIFILNTQGELAAIGEQGELFIAGKQLSKGYLNQPENDAFISGSRWAERLYATGDLARYMPDNSISLSGRKDDQVQIRGFRVEPNDVAMVITSHLTDTQVHVAVQKQGNEDCLVAFLVGYQVNGDAPVGLLTGEHNQTLQVNLRQVLPEAMVPTFFVALESLPLLQNGKVDRKALPLVADLSMATYVAPSSQLETLLANTLADILEVEKVSCDASFFDLGGHSLSAIKFVTRVKKLLLVNIEPGLVFDNPSVQSLAQALNNISTDPSKLEKLALTQLKLAQLTPKQQAALRQKMGLTT</sequence>
<dbReference type="Gene3D" id="2.30.38.10">
    <property type="entry name" value="Luciferase, Domain 3"/>
    <property type="match status" value="1"/>
</dbReference>
<dbReference type="Proteomes" id="UP001388366">
    <property type="component" value="Unassembled WGS sequence"/>
</dbReference>
<protein>
    <submittedName>
        <fullName evidence="4">AMP-binding protein</fullName>
    </submittedName>
</protein>
<dbReference type="PROSITE" id="PS00455">
    <property type="entry name" value="AMP_BINDING"/>
    <property type="match status" value="1"/>
</dbReference>
<dbReference type="RefSeq" id="WP_342883577.1">
    <property type="nucleotide sequence ID" value="NZ_JBBMQU010000008.1"/>
</dbReference>
<dbReference type="Pfam" id="PF00550">
    <property type="entry name" value="PP-binding"/>
    <property type="match status" value="1"/>
</dbReference>
<dbReference type="InterPro" id="IPR000873">
    <property type="entry name" value="AMP-dep_synth/lig_dom"/>
</dbReference>
<keyword evidence="2" id="KW-0597">Phosphoprotein</keyword>
<keyword evidence="5" id="KW-1185">Reference proteome</keyword>
<name>A0ABU9U1T5_9GAMM</name>
<dbReference type="SUPFAM" id="SSF52777">
    <property type="entry name" value="CoA-dependent acyltransferases"/>
    <property type="match status" value="1"/>
</dbReference>
<reference evidence="4 5" key="1">
    <citation type="submission" date="2024-03" db="EMBL/GenBank/DDBJ databases">
        <title>Community enrichment and isolation of bacterial strains for fucoidan degradation.</title>
        <authorList>
            <person name="Sichert A."/>
        </authorList>
    </citation>
    <scope>NUCLEOTIDE SEQUENCE [LARGE SCALE GENOMIC DNA]</scope>
    <source>
        <strain evidence="4 5">AS81</strain>
    </source>
</reference>
<dbReference type="Gene3D" id="3.30.559.10">
    <property type="entry name" value="Chloramphenicol acetyltransferase-like domain"/>
    <property type="match status" value="1"/>
</dbReference>
<dbReference type="CDD" id="cd05930">
    <property type="entry name" value="A_NRPS"/>
    <property type="match status" value="1"/>
</dbReference>
<evidence type="ECO:0000256" key="1">
    <source>
        <dbReference type="ARBA" id="ARBA00022450"/>
    </source>
</evidence>
<organism evidence="4 5">
    <name type="scientific">Pseudoalteromonas neustonica</name>
    <dbReference type="NCBI Taxonomy" id="1840331"/>
    <lineage>
        <taxon>Bacteria</taxon>
        <taxon>Pseudomonadati</taxon>
        <taxon>Pseudomonadota</taxon>
        <taxon>Gammaproteobacteria</taxon>
        <taxon>Alteromonadales</taxon>
        <taxon>Pseudoalteromonadaceae</taxon>
        <taxon>Pseudoalteromonas</taxon>
    </lineage>
</organism>
<dbReference type="Gene3D" id="3.30.559.30">
    <property type="entry name" value="Nonribosomal peptide synthetase, condensation domain"/>
    <property type="match status" value="1"/>
</dbReference>
<feature type="domain" description="Carrier" evidence="3">
    <location>
        <begin position="936"/>
        <end position="1011"/>
    </location>
</feature>
<gene>
    <name evidence="4" type="ORF">WNY63_06555</name>
</gene>
<dbReference type="Gene3D" id="3.30.300.30">
    <property type="match status" value="1"/>
</dbReference>
<evidence type="ECO:0000259" key="3">
    <source>
        <dbReference type="PROSITE" id="PS50075"/>
    </source>
</evidence>
<dbReference type="Pfam" id="PF00501">
    <property type="entry name" value="AMP-binding"/>
    <property type="match status" value="1"/>
</dbReference>
<dbReference type="Gene3D" id="3.40.50.980">
    <property type="match status" value="2"/>
</dbReference>
<dbReference type="Pfam" id="PF00668">
    <property type="entry name" value="Condensation"/>
    <property type="match status" value="1"/>
</dbReference>
<dbReference type="SUPFAM" id="SSF47336">
    <property type="entry name" value="ACP-like"/>
    <property type="match status" value="1"/>
</dbReference>
<accession>A0ABU9U1T5</accession>
<keyword evidence="1" id="KW-0596">Phosphopantetheine</keyword>
<dbReference type="SMART" id="SM00823">
    <property type="entry name" value="PKS_PP"/>
    <property type="match status" value="1"/>
</dbReference>
<dbReference type="SUPFAM" id="SSF56801">
    <property type="entry name" value="Acetyl-CoA synthetase-like"/>
    <property type="match status" value="1"/>
</dbReference>
<comment type="caution">
    <text evidence="4">The sequence shown here is derived from an EMBL/GenBank/DDBJ whole genome shotgun (WGS) entry which is preliminary data.</text>
</comment>
<dbReference type="InterPro" id="IPR009081">
    <property type="entry name" value="PP-bd_ACP"/>
</dbReference>
<dbReference type="InterPro" id="IPR023213">
    <property type="entry name" value="CAT-like_dom_sf"/>
</dbReference>
<dbReference type="InterPro" id="IPR001242">
    <property type="entry name" value="Condensation_dom"/>
</dbReference>
<proteinExistence type="predicted"/>
<dbReference type="PANTHER" id="PTHR45527">
    <property type="entry name" value="NONRIBOSOMAL PEPTIDE SYNTHETASE"/>
    <property type="match status" value="1"/>
</dbReference>
<dbReference type="PANTHER" id="PTHR45527:SF1">
    <property type="entry name" value="FATTY ACID SYNTHASE"/>
    <property type="match status" value="1"/>
</dbReference>
<dbReference type="InterPro" id="IPR020845">
    <property type="entry name" value="AMP-binding_CS"/>
</dbReference>